<organism evidence="1 2">
    <name type="scientific">Vararia minispora EC-137</name>
    <dbReference type="NCBI Taxonomy" id="1314806"/>
    <lineage>
        <taxon>Eukaryota</taxon>
        <taxon>Fungi</taxon>
        <taxon>Dikarya</taxon>
        <taxon>Basidiomycota</taxon>
        <taxon>Agaricomycotina</taxon>
        <taxon>Agaricomycetes</taxon>
        <taxon>Russulales</taxon>
        <taxon>Lachnocladiaceae</taxon>
        <taxon>Vararia</taxon>
    </lineage>
</organism>
<dbReference type="Proteomes" id="UP000814128">
    <property type="component" value="Unassembled WGS sequence"/>
</dbReference>
<evidence type="ECO:0000313" key="2">
    <source>
        <dbReference type="Proteomes" id="UP000814128"/>
    </source>
</evidence>
<accession>A0ACB8QQH6</accession>
<name>A0ACB8QQH6_9AGAM</name>
<feature type="non-terminal residue" evidence="1">
    <location>
        <position position="95"/>
    </location>
</feature>
<reference evidence="1" key="2">
    <citation type="journal article" date="2022" name="New Phytol.">
        <title>Evolutionary transition to the ectomycorrhizal habit in the genomes of a hyperdiverse lineage of mushroom-forming fungi.</title>
        <authorList>
            <person name="Looney B."/>
            <person name="Miyauchi S."/>
            <person name="Morin E."/>
            <person name="Drula E."/>
            <person name="Courty P.E."/>
            <person name="Kohler A."/>
            <person name="Kuo A."/>
            <person name="LaButti K."/>
            <person name="Pangilinan J."/>
            <person name="Lipzen A."/>
            <person name="Riley R."/>
            <person name="Andreopoulos W."/>
            <person name="He G."/>
            <person name="Johnson J."/>
            <person name="Nolan M."/>
            <person name="Tritt A."/>
            <person name="Barry K.W."/>
            <person name="Grigoriev I.V."/>
            <person name="Nagy L.G."/>
            <person name="Hibbett D."/>
            <person name="Henrissat B."/>
            <person name="Matheny P.B."/>
            <person name="Labbe J."/>
            <person name="Martin F.M."/>
        </authorList>
    </citation>
    <scope>NUCLEOTIDE SEQUENCE</scope>
    <source>
        <strain evidence="1">EC-137</strain>
    </source>
</reference>
<gene>
    <name evidence="1" type="ORF">K488DRAFT_31969</name>
</gene>
<comment type="caution">
    <text evidence="1">The sequence shown here is derived from an EMBL/GenBank/DDBJ whole genome shotgun (WGS) entry which is preliminary data.</text>
</comment>
<sequence length="95" mass="10569">DLPVAMSWLKGVVVELMIDQEGFRAVRPTLKLVGYAGPSSHSDRAVSLADHHACGKADFMPTRRESFVFHHFALDSPPILRRVTTNGDESRDYTS</sequence>
<evidence type="ECO:0000313" key="1">
    <source>
        <dbReference type="EMBL" id="KAI0033810.1"/>
    </source>
</evidence>
<reference evidence="1" key="1">
    <citation type="submission" date="2021-02" db="EMBL/GenBank/DDBJ databases">
        <authorList>
            <consortium name="DOE Joint Genome Institute"/>
            <person name="Ahrendt S."/>
            <person name="Looney B.P."/>
            <person name="Miyauchi S."/>
            <person name="Morin E."/>
            <person name="Drula E."/>
            <person name="Courty P.E."/>
            <person name="Chicoki N."/>
            <person name="Fauchery L."/>
            <person name="Kohler A."/>
            <person name="Kuo A."/>
            <person name="Labutti K."/>
            <person name="Pangilinan J."/>
            <person name="Lipzen A."/>
            <person name="Riley R."/>
            <person name="Andreopoulos W."/>
            <person name="He G."/>
            <person name="Johnson J."/>
            <person name="Barry K.W."/>
            <person name="Grigoriev I.V."/>
            <person name="Nagy L."/>
            <person name="Hibbett D."/>
            <person name="Henrissat B."/>
            <person name="Matheny P.B."/>
            <person name="Labbe J."/>
            <person name="Martin F."/>
        </authorList>
    </citation>
    <scope>NUCLEOTIDE SEQUENCE</scope>
    <source>
        <strain evidence="1">EC-137</strain>
    </source>
</reference>
<protein>
    <submittedName>
        <fullName evidence="1">Uncharacterized protein</fullName>
    </submittedName>
</protein>
<proteinExistence type="predicted"/>
<keyword evidence="2" id="KW-1185">Reference proteome</keyword>
<dbReference type="EMBL" id="MU273511">
    <property type="protein sequence ID" value="KAI0033810.1"/>
    <property type="molecule type" value="Genomic_DNA"/>
</dbReference>
<feature type="non-terminal residue" evidence="1">
    <location>
        <position position="1"/>
    </location>
</feature>